<sequence length="343" mass="36373">MLPDPSRAHAGAAPVPGAPSVTRRAAASRRNRRVLATLALLLVAATVAFMTLQARGAWDFVLPFRGVRLAALLLVAYAVAVSTVLFQTVTDNRILTPSIMGFDSLYVLIQTVLVFTLGSARLAGVDPRLAFVVETLLMVALAGLLFRWLFTGARRSLHLLLLVGVVLGVLFTSLSRMMHRLMDPNEFAVLQDALFASFNAVDPTLLGAATLLVAGASAVAWRVRHDLDVLLLGRQTAIGLGVDHARVVTTVLVVVAVLVSVSTALVGPVTFFGLLVVSVAYQLAAGHQHRVVVPVAVLVAAVCLIGGQTVLERVFALNTALSVIIEFVGGLVFIALLLRGSRR</sequence>
<feature type="transmembrane region" description="Helical" evidence="9">
    <location>
        <begin position="157"/>
        <end position="175"/>
    </location>
</feature>
<reference evidence="10 11" key="1">
    <citation type="submission" date="2013-08" db="EMBL/GenBank/DDBJ databases">
        <title>Genome sequencing of Cellulomonas bogoriensis 69B4.</title>
        <authorList>
            <person name="Chen F."/>
            <person name="Li Y."/>
            <person name="Wang G."/>
        </authorList>
    </citation>
    <scope>NUCLEOTIDE SEQUENCE [LARGE SCALE GENOMIC DNA]</scope>
    <source>
        <strain evidence="10 11">69B4</strain>
    </source>
</reference>
<evidence type="ECO:0000256" key="7">
    <source>
        <dbReference type="ARBA" id="ARBA00023136"/>
    </source>
</evidence>
<keyword evidence="6 9" id="KW-1133">Transmembrane helix</keyword>
<dbReference type="Gene3D" id="1.10.3470.10">
    <property type="entry name" value="ABC transporter involved in vitamin B12 uptake, BtuC"/>
    <property type="match status" value="1"/>
</dbReference>
<proteinExistence type="inferred from homology"/>
<comment type="subcellular location">
    <subcellularLocation>
        <location evidence="1">Cell membrane</location>
        <topology evidence="1">Multi-pass membrane protein</topology>
    </subcellularLocation>
</comment>
<dbReference type="AlphaFoldDB" id="A0A0A0BYS0"/>
<evidence type="ECO:0000256" key="9">
    <source>
        <dbReference type="SAM" id="Phobius"/>
    </source>
</evidence>
<evidence type="ECO:0000256" key="4">
    <source>
        <dbReference type="ARBA" id="ARBA00022475"/>
    </source>
</evidence>
<feature type="transmembrane region" description="Helical" evidence="9">
    <location>
        <begin position="66"/>
        <end position="86"/>
    </location>
</feature>
<name>A0A0A0BYS0_9CELL</name>
<dbReference type="PANTHER" id="PTHR30472">
    <property type="entry name" value="FERRIC ENTEROBACTIN TRANSPORT SYSTEM PERMEASE PROTEIN"/>
    <property type="match status" value="1"/>
</dbReference>
<feature type="transmembrane region" description="Helical" evidence="9">
    <location>
        <begin position="205"/>
        <end position="224"/>
    </location>
</feature>
<evidence type="ECO:0000256" key="2">
    <source>
        <dbReference type="ARBA" id="ARBA00007935"/>
    </source>
</evidence>
<feature type="transmembrane region" description="Helical" evidence="9">
    <location>
        <begin position="317"/>
        <end position="338"/>
    </location>
</feature>
<dbReference type="InterPro" id="IPR037294">
    <property type="entry name" value="ABC_BtuC-like"/>
</dbReference>
<organism evidence="10 11">
    <name type="scientific">Cellulomonas bogoriensis 69B4 = DSM 16987</name>
    <dbReference type="NCBI Taxonomy" id="1386082"/>
    <lineage>
        <taxon>Bacteria</taxon>
        <taxon>Bacillati</taxon>
        <taxon>Actinomycetota</taxon>
        <taxon>Actinomycetes</taxon>
        <taxon>Micrococcales</taxon>
        <taxon>Cellulomonadaceae</taxon>
        <taxon>Cellulomonas</taxon>
    </lineage>
</organism>
<gene>
    <name evidence="10" type="ORF">N869_13150</name>
</gene>
<comment type="caution">
    <text evidence="10">The sequence shown here is derived from an EMBL/GenBank/DDBJ whole genome shotgun (WGS) entry which is preliminary data.</text>
</comment>
<dbReference type="GO" id="GO:0022857">
    <property type="term" value="F:transmembrane transporter activity"/>
    <property type="evidence" value="ECO:0007669"/>
    <property type="project" value="InterPro"/>
</dbReference>
<dbReference type="PANTHER" id="PTHR30472:SF19">
    <property type="entry name" value="PETROBACTIN IMPORT SYSTEM PERMEASE PROTEIN YCLO"/>
    <property type="match status" value="1"/>
</dbReference>
<evidence type="ECO:0000256" key="6">
    <source>
        <dbReference type="ARBA" id="ARBA00022989"/>
    </source>
</evidence>
<feature type="region of interest" description="Disordered" evidence="8">
    <location>
        <begin position="1"/>
        <end position="23"/>
    </location>
</feature>
<feature type="transmembrane region" description="Helical" evidence="9">
    <location>
        <begin position="98"/>
        <end position="117"/>
    </location>
</feature>
<keyword evidence="5 9" id="KW-0812">Transmembrane</keyword>
<dbReference type="GO" id="GO:0005886">
    <property type="term" value="C:plasma membrane"/>
    <property type="evidence" value="ECO:0007669"/>
    <property type="project" value="UniProtKB-SubCell"/>
</dbReference>
<evidence type="ECO:0000256" key="3">
    <source>
        <dbReference type="ARBA" id="ARBA00022448"/>
    </source>
</evidence>
<feature type="compositionally biased region" description="Low complexity" evidence="8">
    <location>
        <begin position="8"/>
        <end position="23"/>
    </location>
</feature>
<evidence type="ECO:0000256" key="1">
    <source>
        <dbReference type="ARBA" id="ARBA00004651"/>
    </source>
</evidence>
<keyword evidence="4" id="KW-1003">Cell membrane</keyword>
<feature type="transmembrane region" description="Helical" evidence="9">
    <location>
        <begin position="265"/>
        <end position="284"/>
    </location>
</feature>
<protein>
    <submittedName>
        <fullName evidence="10">Enterobactin ABC transporter permease</fullName>
    </submittedName>
</protein>
<dbReference type="Proteomes" id="UP000054314">
    <property type="component" value="Unassembled WGS sequence"/>
</dbReference>
<dbReference type="GO" id="GO:0033214">
    <property type="term" value="P:siderophore-iron import into cell"/>
    <property type="evidence" value="ECO:0007669"/>
    <property type="project" value="TreeGrafter"/>
</dbReference>
<keyword evidence="3" id="KW-0813">Transport</keyword>
<evidence type="ECO:0000313" key="10">
    <source>
        <dbReference type="EMBL" id="KGM13553.1"/>
    </source>
</evidence>
<feature type="transmembrane region" description="Helical" evidence="9">
    <location>
        <begin position="129"/>
        <end position="150"/>
    </location>
</feature>
<keyword evidence="7 9" id="KW-0472">Membrane</keyword>
<dbReference type="EMBL" id="AXCZ01000036">
    <property type="protein sequence ID" value="KGM13553.1"/>
    <property type="molecule type" value="Genomic_DNA"/>
</dbReference>
<evidence type="ECO:0000256" key="8">
    <source>
        <dbReference type="SAM" id="MobiDB-lite"/>
    </source>
</evidence>
<feature type="transmembrane region" description="Helical" evidence="9">
    <location>
        <begin position="34"/>
        <end position="54"/>
    </location>
</feature>
<dbReference type="SUPFAM" id="SSF81345">
    <property type="entry name" value="ABC transporter involved in vitamin B12 uptake, BtuC"/>
    <property type="match status" value="1"/>
</dbReference>
<evidence type="ECO:0000256" key="5">
    <source>
        <dbReference type="ARBA" id="ARBA00022692"/>
    </source>
</evidence>
<feature type="transmembrane region" description="Helical" evidence="9">
    <location>
        <begin position="291"/>
        <end position="311"/>
    </location>
</feature>
<dbReference type="InterPro" id="IPR000522">
    <property type="entry name" value="ABC_transptr_permease_BtuC"/>
</dbReference>
<accession>A0A0A0BYS0</accession>
<keyword evidence="11" id="KW-1185">Reference proteome</keyword>
<comment type="similarity">
    <text evidence="2">Belongs to the binding-protein-dependent transport system permease family. FecCD subfamily.</text>
</comment>
<feature type="transmembrane region" description="Helical" evidence="9">
    <location>
        <begin position="236"/>
        <end position="259"/>
    </location>
</feature>
<dbReference type="Pfam" id="PF01032">
    <property type="entry name" value="FecCD"/>
    <property type="match status" value="1"/>
</dbReference>
<evidence type="ECO:0000313" key="11">
    <source>
        <dbReference type="Proteomes" id="UP000054314"/>
    </source>
</evidence>